<organism evidence="1 2">
    <name type="scientific">Virgisporangium aurantiacum</name>
    <dbReference type="NCBI Taxonomy" id="175570"/>
    <lineage>
        <taxon>Bacteria</taxon>
        <taxon>Bacillati</taxon>
        <taxon>Actinomycetota</taxon>
        <taxon>Actinomycetes</taxon>
        <taxon>Micromonosporales</taxon>
        <taxon>Micromonosporaceae</taxon>
        <taxon>Virgisporangium</taxon>
    </lineage>
</organism>
<name>A0A8J3ZCJ0_9ACTN</name>
<accession>A0A8J3ZCJ0</accession>
<protein>
    <submittedName>
        <fullName evidence="1">Uncharacterized protein</fullName>
    </submittedName>
</protein>
<proteinExistence type="predicted"/>
<dbReference type="AlphaFoldDB" id="A0A8J3ZCJ0"/>
<dbReference type="Pfam" id="PF19892">
    <property type="entry name" value="DUF6365"/>
    <property type="match status" value="1"/>
</dbReference>
<reference evidence="1" key="1">
    <citation type="submission" date="2021-01" db="EMBL/GenBank/DDBJ databases">
        <title>Whole genome shotgun sequence of Virgisporangium aurantiacum NBRC 16421.</title>
        <authorList>
            <person name="Komaki H."/>
            <person name="Tamura T."/>
        </authorList>
    </citation>
    <scope>NUCLEOTIDE SEQUENCE</scope>
    <source>
        <strain evidence="1">NBRC 16421</strain>
    </source>
</reference>
<keyword evidence="2" id="KW-1185">Reference proteome</keyword>
<dbReference type="SUPFAM" id="SSF53756">
    <property type="entry name" value="UDP-Glycosyltransferase/glycogen phosphorylase"/>
    <property type="match status" value="1"/>
</dbReference>
<dbReference type="InterPro" id="IPR045945">
    <property type="entry name" value="DUF6365"/>
</dbReference>
<comment type="caution">
    <text evidence="1">The sequence shown here is derived from an EMBL/GenBank/DDBJ whole genome shotgun (WGS) entry which is preliminary data.</text>
</comment>
<dbReference type="Proteomes" id="UP000612585">
    <property type="component" value="Unassembled WGS sequence"/>
</dbReference>
<dbReference type="EMBL" id="BOPG01000054">
    <property type="protein sequence ID" value="GIJ60412.1"/>
    <property type="molecule type" value="Genomic_DNA"/>
</dbReference>
<gene>
    <name evidence="1" type="ORF">Vau01_079280</name>
</gene>
<evidence type="ECO:0000313" key="1">
    <source>
        <dbReference type="EMBL" id="GIJ60412.1"/>
    </source>
</evidence>
<evidence type="ECO:0000313" key="2">
    <source>
        <dbReference type="Proteomes" id="UP000612585"/>
    </source>
</evidence>
<dbReference type="RefSeq" id="WP_239152218.1">
    <property type="nucleotide sequence ID" value="NZ_BOPG01000054.1"/>
</dbReference>
<sequence length="425" mass="46393">MRLLHFAPQAQSSGETFIGVSLADQLRAAGMRNHFVVTPGAVPATARSGHPYTVMDPTTPVRELVDGVVREFRPDAVVTGDYLSYWTAMHRMFRVDPWFLDGYHLPVLPIDLTEWEDTGFAIDIAGAPGPVPVDRHILDMAAYLRPVPIAHLHSGSTGRAYPYRLQEPEPPVYATTRDAVLDRLGLKRTDRLLMVPVSAWQRPSRGGPERTSSMVDRLARAVPELLVHYLRQLPAHVRLLTVGPVPDAFAALPADRVRALPPCPADEFRTLLGSVDAVLTLCLPAVSAIRAVLMDVPVVALSNRFRITGAGDIAALEAELGPPTPAVRAWLAEHLPVDPFRMWPKGLHTILEPILTDNPYLSAIAPCELFDEPGTVTTLTCALTDAGTRDRLAAHRARYLAAIRELPPTARVLTAAVQRAGARVT</sequence>